<organism evidence="15">
    <name type="scientific">Sycon ciliatum</name>
    <dbReference type="NCBI Taxonomy" id="27933"/>
    <lineage>
        <taxon>Eukaryota</taxon>
        <taxon>Metazoa</taxon>
        <taxon>Porifera</taxon>
        <taxon>Calcarea</taxon>
        <taxon>Calcaronea</taxon>
        <taxon>Leucosolenida</taxon>
        <taxon>Sycettidae</taxon>
        <taxon>Sycon</taxon>
    </lineage>
</organism>
<keyword evidence="8" id="KW-0010">Activator</keyword>
<evidence type="ECO:0000256" key="3">
    <source>
        <dbReference type="ARBA" id="ARBA00019052"/>
    </source>
</evidence>
<evidence type="ECO:0000313" key="15">
    <source>
        <dbReference type="EMBL" id="AFO66679.1"/>
    </source>
</evidence>
<feature type="compositionally biased region" description="Low complexity" evidence="13">
    <location>
        <begin position="289"/>
        <end position="301"/>
    </location>
</feature>
<evidence type="ECO:0000256" key="8">
    <source>
        <dbReference type="ARBA" id="ARBA00023159"/>
    </source>
</evidence>
<evidence type="ECO:0000256" key="6">
    <source>
        <dbReference type="ARBA" id="ARBA00022928"/>
    </source>
</evidence>
<dbReference type="SMART" id="SM00398">
    <property type="entry name" value="HMG"/>
    <property type="match status" value="1"/>
</dbReference>
<feature type="compositionally biased region" description="Pro residues" evidence="13">
    <location>
        <begin position="374"/>
        <end position="405"/>
    </location>
</feature>
<feature type="compositionally biased region" description="Pro residues" evidence="13">
    <location>
        <begin position="314"/>
        <end position="326"/>
    </location>
</feature>
<protein>
    <recommendedName>
        <fullName evidence="3">Sex-determining region Y protein</fullName>
    </recommendedName>
    <alternativeName>
        <fullName evidence="10">Testis-determining factor</fullName>
    </alternativeName>
</protein>
<evidence type="ECO:0000256" key="9">
    <source>
        <dbReference type="ARBA" id="ARBA00023163"/>
    </source>
</evidence>
<dbReference type="Gene3D" id="1.10.30.10">
    <property type="entry name" value="High mobility group box domain"/>
    <property type="match status" value="1"/>
</dbReference>
<dbReference type="Pfam" id="PF00505">
    <property type="entry name" value="HMG_box"/>
    <property type="match status" value="1"/>
</dbReference>
<dbReference type="InterPro" id="IPR009071">
    <property type="entry name" value="HMG_box_dom"/>
</dbReference>
<evidence type="ECO:0000256" key="4">
    <source>
        <dbReference type="ARBA" id="ARBA00022782"/>
    </source>
</evidence>
<feature type="DNA-binding region" description="HMG box" evidence="12">
    <location>
        <begin position="67"/>
        <end position="135"/>
    </location>
</feature>
<dbReference type="GO" id="GO:0030154">
    <property type="term" value="P:cell differentiation"/>
    <property type="evidence" value="ECO:0007669"/>
    <property type="project" value="UniProtKB-KW"/>
</dbReference>
<feature type="compositionally biased region" description="Polar residues" evidence="13">
    <location>
        <begin position="31"/>
        <end position="44"/>
    </location>
</feature>
<dbReference type="GO" id="GO:0000978">
    <property type="term" value="F:RNA polymerase II cis-regulatory region sequence-specific DNA binding"/>
    <property type="evidence" value="ECO:0007669"/>
    <property type="project" value="TreeGrafter"/>
</dbReference>
<dbReference type="CDD" id="cd22004">
    <property type="entry name" value="HMG-box_SOX"/>
    <property type="match status" value="1"/>
</dbReference>
<accession>I7D1I7</accession>
<feature type="compositionally biased region" description="Basic and acidic residues" evidence="13">
    <location>
        <begin position="108"/>
        <end position="125"/>
    </location>
</feature>
<feature type="region of interest" description="Disordered" evidence="13">
    <location>
        <begin position="366"/>
        <end position="417"/>
    </location>
</feature>
<keyword evidence="6" id="KW-0726">Sexual differentiation</keyword>
<name>I7D1I7_9METZ</name>
<dbReference type="SUPFAM" id="SSF47095">
    <property type="entry name" value="HMG-box"/>
    <property type="match status" value="1"/>
</dbReference>
<dbReference type="PANTHER" id="PTHR10270:SF161">
    <property type="entry name" value="SEX-DETERMINING REGION Y PROTEIN"/>
    <property type="match status" value="1"/>
</dbReference>
<reference evidence="15" key="1">
    <citation type="journal article" date="2012" name="Evodevo">
        <title>Genome-wide analysis of the sox family in the calcareous sponge Sycon ciliatum: multiple genes with unique expression patterns.</title>
        <authorList>
            <person name="Fortunato S."/>
            <person name="Adamski M."/>
            <person name="Bergum B."/>
            <person name="Guder C."/>
            <person name="Jordal S."/>
            <person name="Leininger S."/>
            <person name="Zwafink C."/>
            <person name="Rapp H.T."/>
            <person name="Adamska M."/>
        </authorList>
    </citation>
    <scope>NUCLEOTIDE SEQUENCE</scope>
</reference>
<feature type="region of interest" description="Disordered" evidence="13">
    <location>
        <begin position="91"/>
        <end position="150"/>
    </location>
</feature>
<keyword evidence="9" id="KW-0804">Transcription</keyword>
<evidence type="ECO:0000256" key="2">
    <source>
        <dbReference type="ARBA" id="ARBA00005998"/>
    </source>
</evidence>
<dbReference type="InterPro" id="IPR050140">
    <property type="entry name" value="SRY-related_HMG-box_TF-like"/>
</dbReference>
<dbReference type="GO" id="GO:0007548">
    <property type="term" value="P:sex differentiation"/>
    <property type="evidence" value="ECO:0007669"/>
    <property type="project" value="UniProtKB-KW"/>
</dbReference>
<evidence type="ECO:0000256" key="5">
    <source>
        <dbReference type="ARBA" id="ARBA00022860"/>
    </source>
</evidence>
<keyword evidence="12" id="KW-0539">Nucleus</keyword>
<evidence type="ECO:0000256" key="1">
    <source>
        <dbReference type="ARBA" id="ARBA00004324"/>
    </source>
</evidence>
<dbReference type="GO" id="GO:0016607">
    <property type="term" value="C:nuclear speck"/>
    <property type="evidence" value="ECO:0007669"/>
    <property type="project" value="UniProtKB-SubCell"/>
</dbReference>
<dbReference type="GO" id="GO:0001228">
    <property type="term" value="F:DNA-binding transcription activator activity, RNA polymerase II-specific"/>
    <property type="evidence" value="ECO:0007669"/>
    <property type="project" value="TreeGrafter"/>
</dbReference>
<proteinExistence type="evidence at transcript level"/>
<evidence type="ECO:0000259" key="14">
    <source>
        <dbReference type="PROSITE" id="PS50118"/>
    </source>
</evidence>
<keyword evidence="4" id="KW-0221">Differentiation</keyword>
<evidence type="ECO:0000256" key="7">
    <source>
        <dbReference type="ARBA" id="ARBA00023125"/>
    </source>
</evidence>
<dbReference type="GO" id="GO:0005516">
    <property type="term" value="F:calmodulin binding"/>
    <property type="evidence" value="ECO:0007669"/>
    <property type="project" value="UniProtKB-KW"/>
</dbReference>
<dbReference type="InterPro" id="IPR036910">
    <property type="entry name" value="HMG_box_dom_sf"/>
</dbReference>
<comment type="similarity">
    <text evidence="2">Belongs to the SRY family.</text>
</comment>
<evidence type="ECO:0000256" key="10">
    <source>
        <dbReference type="ARBA" id="ARBA00032498"/>
    </source>
</evidence>
<dbReference type="AlphaFoldDB" id="I7D1I7"/>
<feature type="domain" description="HMG box" evidence="14">
    <location>
        <begin position="67"/>
        <end position="135"/>
    </location>
</feature>
<comment type="function">
    <text evidence="11">Transcriptional regulator that controls a genetic switch in male development. It is necessary and sufficient for initiating male sex determination by directing the development of supporting cell precursors (pre-Sertoli cells) as Sertoli rather than granulosa cells. Involved in different aspects of gene regulation including promoter activation or repression. Binds to the DNA consensus sequence 5'-[AT]AACAA[AT]-3'. SRY HMG box recognizes DNA by partial intercalation in the minor groove and promotes DNA bending. Also involved in pre-mRNA splicing. In male adult brain involved in the maintenance of motor functions of dopaminergic neurons.</text>
</comment>
<feature type="region of interest" description="Disordered" evidence="13">
    <location>
        <begin position="289"/>
        <end position="326"/>
    </location>
</feature>
<comment type="subcellular location">
    <subcellularLocation>
        <location evidence="1">Nucleus speckle</location>
    </subcellularLocation>
</comment>
<keyword evidence="5" id="KW-0112">Calmodulin-binding</keyword>
<evidence type="ECO:0000256" key="12">
    <source>
        <dbReference type="PROSITE-ProRule" id="PRU00267"/>
    </source>
</evidence>
<dbReference type="EMBL" id="JX171143">
    <property type="protein sequence ID" value="AFO66679.1"/>
    <property type="molecule type" value="mRNA"/>
</dbReference>
<evidence type="ECO:0000256" key="13">
    <source>
        <dbReference type="SAM" id="MobiDB-lite"/>
    </source>
</evidence>
<feature type="region of interest" description="Disordered" evidence="13">
    <location>
        <begin position="25"/>
        <end position="67"/>
    </location>
</feature>
<keyword evidence="7 12" id="KW-0238">DNA-binding</keyword>
<dbReference type="PROSITE" id="PS50118">
    <property type="entry name" value="HMG_BOX_2"/>
    <property type="match status" value="1"/>
</dbReference>
<dbReference type="PANTHER" id="PTHR10270">
    <property type="entry name" value="SOX TRANSCRIPTION FACTOR"/>
    <property type="match status" value="1"/>
</dbReference>
<sequence>MMRGNAAVDETVLTCTVPATGSQAAAAEVDNGNSRQPLADSESQLVDDTEPDKSLSATGGGKSSNRIKRPMNAFMLFALEERKVIARNHPNMHNSEISKQLGKKWKSKTHEEQAPYREAAGEIRREHQKKHPDYQFKPNRKKPNKKKEQPSMRATEFAALHYYSAHIKATSHGACCVCASCKLVRHMPANPTAPGQVQGEQQPDSAHLFPASSAAAAVQSLDEGSALCASASFLDAGLCDPMSSLNDGLPWQHTQEQPNLLQLDFQELLHQPLQQLQQHPLPQLHQQHQLLLQQQQQQQQPGGNPVRGSIFPPALVPPPPPGPRLPNFPLPALRPDLPPAVPPPHFLPPPAVKPHFPHGIETPAPIFSAHAGGLPPPPPQAQAVPGPPPPNLQPFPPPPPRPTAPPAMLVASTSSGPKPFVAFEARTSYQ</sequence>
<evidence type="ECO:0000256" key="11">
    <source>
        <dbReference type="ARBA" id="ARBA00045821"/>
    </source>
</evidence>